<proteinExistence type="predicted"/>
<protein>
    <submittedName>
        <fullName evidence="1">Uncharacterized protein</fullName>
    </submittedName>
</protein>
<dbReference type="Proteomes" id="UP000017836">
    <property type="component" value="Unassembled WGS sequence"/>
</dbReference>
<evidence type="ECO:0000313" key="1">
    <source>
        <dbReference type="EMBL" id="ERM98912.1"/>
    </source>
</evidence>
<dbReference type="HOGENOM" id="CLU_168518_0_0_1"/>
<dbReference type="AlphaFoldDB" id="W1NTR2"/>
<accession>W1NTR2</accession>
<keyword evidence="2" id="KW-1185">Reference proteome</keyword>
<dbReference type="EMBL" id="KI395136">
    <property type="protein sequence ID" value="ERM98912.1"/>
    <property type="molecule type" value="Genomic_DNA"/>
</dbReference>
<evidence type="ECO:0000313" key="2">
    <source>
        <dbReference type="Proteomes" id="UP000017836"/>
    </source>
</evidence>
<dbReference type="Gramene" id="ERM98912">
    <property type="protein sequence ID" value="ERM98912"/>
    <property type="gene ID" value="AMTR_s00114p00086930"/>
</dbReference>
<organism evidence="1 2">
    <name type="scientific">Amborella trichopoda</name>
    <dbReference type="NCBI Taxonomy" id="13333"/>
    <lineage>
        <taxon>Eukaryota</taxon>
        <taxon>Viridiplantae</taxon>
        <taxon>Streptophyta</taxon>
        <taxon>Embryophyta</taxon>
        <taxon>Tracheophyta</taxon>
        <taxon>Spermatophyta</taxon>
        <taxon>Magnoliopsida</taxon>
        <taxon>Amborellales</taxon>
        <taxon>Amborellaceae</taxon>
        <taxon>Amborella</taxon>
    </lineage>
</organism>
<name>W1NTR2_AMBTC</name>
<reference evidence="2" key="1">
    <citation type="journal article" date="2013" name="Science">
        <title>The Amborella genome and the evolution of flowering plants.</title>
        <authorList>
            <consortium name="Amborella Genome Project"/>
        </authorList>
    </citation>
    <scope>NUCLEOTIDE SEQUENCE [LARGE SCALE GENOMIC DNA]</scope>
</reference>
<gene>
    <name evidence="1" type="ORF">AMTR_s00114p00086930</name>
</gene>
<sequence length="117" mass="13539">MDAVERLITPIVYCDSLGLLLAFFTLRWVPPVIRVDYEVEYLSYMAPLSAEWEERHVVIYELSEEDAMVPLMVYGERYQAFTWEIMYISMLALEIMERVGMGGPGEQVSLEAVHLRG</sequence>